<comment type="caution">
    <text evidence="2">The sequence shown here is derived from an EMBL/GenBank/DDBJ whole genome shotgun (WGS) entry which is preliminary data.</text>
</comment>
<feature type="region of interest" description="Disordered" evidence="1">
    <location>
        <begin position="29"/>
        <end position="58"/>
    </location>
</feature>
<reference evidence="2 3" key="1">
    <citation type="journal article" date="2019" name="Nat. Ecol. Evol.">
        <title>Megaphylogeny resolves global patterns of mushroom evolution.</title>
        <authorList>
            <person name="Varga T."/>
            <person name="Krizsan K."/>
            <person name="Foldi C."/>
            <person name="Dima B."/>
            <person name="Sanchez-Garcia M."/>
            <person name="Sanchez-Ramirez S."/>
            <person name="Szollosi G.J."/>
            <person name="Szarkandi J.G."/>
            <person name="Papp V."/>
            <person name="Albert L."/>
            <person name="Andreopoulos W."/>
            <person name="Angelini C."/>
            <person name="Antonin V."/>
            <person name="Barry K.W."/>
            <person name="Bougher N.L."/>
            <person name="Buchanan P."/>
            <person name="Buyck B."/>
            <person name="Bense V."/>
            <person name="Catcheside P."/>
            <person name="Chovatia M."/>
            <person name="Cooper J."/>
            <person name="Damon W."/>
            <person name="Desjardin D."/>
            <person name="Finy P."/>
            <person name="Geml J."/>
            <person name="Haridas S."/>
            <person name="Hughes K."/>
            <person name="Justo A."/>
            <person name="Karasinski D."/>
            <person name="Kautmanova I."/>
            <person name="Kiss B."/>
            <person name="Kocsube S."/>
            <person name="Kotiranta H."/>
            <person name="LaButti K.M."/>
            <person name="Lechner B.E."/>
            <person name="Liimatainen K."/>
            <person name="Lipzen A."/>
            <person name="Lukacs Z."/>
            <person name="Mihaltcheva S."/>
            <person name="Morgado L.N."/>
            <person name="Niskanen T."/>
            <person name="Noordeloos M.E."/>
            <person name="Ohm R.A."/>
            <person name="Ortiz-Santana B."/>
            <person name="Ovrebo C."/>
            <person name="Racz N."/>
            <person name="Riley R."/>
            <person name="Savchenko A."/>
            <person name="Shiryaev A."/>
            <person name="Soop K."/>
            <person name="Spirin V."/>
            <person name="Szebenyi C."/>
            <person name="Tomsovsky M."/>
            <person name="Tulloss R.E."/>
            <person name="Uehling J."/>
            <person name="Grigoriev I.V."/>
            <person name="Vagvolgyi C."/>
            <person name="Papp T."/>
            <person name="Martin F.M."/>
            <person name="Miettinen O."/>
            <person name="Hibbett D.S."/>
            <person name="Nagy L.G."/>
        </authorList>
    </citation>
    <scope>NUCLEOTIDE SEQUENCE [LARGE SCALE GENOMIC DNA]</scope>
    <source>
        <strain evidence="2 3">FP101781</strain>
    </source>
</reference>
<evidence type="ECO:0000313" key="2">
    <source>
        <dbReference type="EMBL" id="TEB23263.1"/>
    </source>
</evidence>
<feature type="compositionally biased region" description="Low complexity" evidence="1">
    <location>
        <begin position="42"/>
        <end position="56"/>
    </location>
</feature>
<dbReference type="Proteomes" id="UP000298030">
    <property type="component" value="Unassembled WGS sequence"/>
</dbReference>
<evidence type="ECO:0000256" key="1">
    <source>
        <dbReference type="SAM" id="MobiDB-lite"/>
    </source>
</evidence>
<keyword evidence="3" id="KW-1185">Reference proteome</keyword>
<proteinExistence type="predicted"/>
<dbReference type="AlphaFoldDB" id="A0A4Y7SN06"/>
<dbReference type="EMBL" id="QPFP01000080">
    <property type="protein sequence ID" value="TEB23263.1"/>
    <property type="molecule type" value="Genomic_DNA"/>
</dbReference>
<evidence type="ECO:0000313" key="3">
    <source>
        <dbReference type="Proteomes" id="UP000298030"/>
    </source>
</evidence>
<organism evidence="2 3">
    <name type="scientific">Coprinellus micaceus</name>
    <name type="common">Glistening ink-cap mushroom</name>
    <name type="synonym">Coprinus micaceus</name>
    <dbReference type="NCBI Taxonomy" id="71717"/>
    <lineage>
        <taxon>Eukaryota</taxon>
        <taxon>Fungi</taxon>
        <taxon>Dikarya</taxon>
        <taxon>Basidiomycota</taxon>
        <taxon>Agaricomycotina</taxon>
        <taxon>Agaricomycetes</taxon>
        <taxon>Agaricomycetidae</taxon>
        <taxon>Agaricales</taxon>
        <taxon>Agaricineae</taxon>
        <taxon>Psathyrellaceae</taxon>
        <taxon>Coprinellus</taxon>
    </lineage>
</organism>
<feature type="region of interest" description="Disordered" evidence="1">
    <location>
        <begin position="140"/>
        <end position="163"/>
    </location>
</feature>
<gene>
    <name evidence="2" type="ORF">FA13DRAFT_1453071</name>
</gene>
<dbReference type="OrthoDB" id="3003645at2759"/>
<sequence length="163" mass="17584">MIDIELHSPNSQIVGTPFATSNTPFEYPFPTDSSSSSNGARVSHFPSPTSSSFSVTPPSPSYILPPTTLLNGTITYHPPYALPMIASDFPSGQIHLTHPKMRTTPVPPSLLKKQQDKLQQNRSRRSTIDVSAAALAHNGSIHHASSDGNLNARGRLVSRDIKS</sequence>
<feature type="compositionally biased region" description="Polar residues" evidence="1">
    <location>
        <begin position="31"/>
        <end position="40"/>
    </location>
</feature>
<name>A0A4Y7SN06_COPMI</name>
<accession>A0A4Y7SN06</accession>
<protein>
    <submittedName>
        <fullName evidence="2">Uncharacterized protein</fullName>
    </submittedName>
</protein>